<dbReference type="Proteomes" id="UP001647509">
    <property type="component" value="Unassembled WGS sequence"/>
</dbReference>
<comment type="caution">
    <text evidence="1">The sequence shown here is derived from an EMBL/GenBank/DDBJ whole genome shotgun (WGS) entry which is preliminary data.</text>
</comment>
<organism evidence="1 2">
    <name type="scientific">Pseudotamlana agarivorans</name>
    <dbReference type="NCBI Taxonomy" id="481183"/>
    <lineage>
        <taxon>Bacteria</taxon>
        <taxon>Pseudomonadati</taxon>
        <taxon>Bacteroidota</taxon>
        <taxon>Flavobacteriia</taxon>
        <taxon>Flavobacteriales</taxon>
        <taxon>Flavobacteriaceae</taxon>
        <taxon>Pseudotamlana</taxon>
    </lineage>
</organism>
<dbReference type="EMBL" id="JAHKPD010000011">
    <property type="protein sequence ID" value="MBU2950283.1"/>
    <property type="molecule type" value="Genomic_DNA"/>
</dbReference>
<name>A0ACC5U7I4_9FLAO</name>
<gene>
    <name evidence="1" type="ORF">KO493_06210</name>
</gene>
<keyword evidence="1" id="KW-0808">Transferase</keyword>
<dbReference type="EC" id="2.4.-.-" evidence="1"/>
<keyword evidence="1" id="KW-0328">Glycosyltransferase</keyword>
<accession>A0ACC5U7I4</accession>
<evidence type="ECO:0000313" key="2">
    <source>
        <dbReference type="Proteomes" id="UP001647509"/>
    </source>
</evidence>
<sequence>MPLLLFVFYAFLVVVGIQVLFHLGFFAKFAFSKQKQESKKDLAISVIICAKNEAENLKTFLPSVCAQNHPNFEIVLINDSSTDDTLEVMEAFSEQQPNIKIVNVKNIEAFWGNKKYALTLGIKAATKEFLLFTDADCKPLSENWISEMTAHFTTSKTIILGYGAYSKIKNSLLNKLIRFETLVTATNYFSFALTGIPYMGVGRNLAYKKEEFFKANGFINHIQVRSGDDDLFVNQVATRINTASVFSKDSFTESVPKKTFQAWYKQKRRHVSTATHYKRTHKILLAALYITNFLFWSLAIILFITQFQWEFVLGAFLFRIAIQYLIIGLASKKLNETDLILLLPFLECFLIITQLTIFINNIISKPKHWK</sequence>
<keyword evidence="2" id="KW-1185">Reference proteome</keyword>
<protein>
    <submittedName>
        <fullName evidence="1">Glycosyltransferase</fullName>
        <ecNumber evidence="1">2.4.-.-</ecNumber>
    </submittedName>
</protein>
<evidence type="ECO:0000313" key="1">
    <source>
        <dbReference type="EMBL" id="MBU2950283.1"/>
    </source>
</evidence>
<proteinExistence type="predicted"/>
<reference evidence="1" key="1">
    <citation type="submission" date="2021-05" db="EMBL/GenBank/DDBJ databases">
        <title>Draft genomes of bacteria isolated from model marine particles.</title>
        <authorList>
            <person name="Datta M.S."/>
            <person name="Schwartzman J.A."/>
            <person name="Enke T.N."/>
            <person name="Saavedra J."/>
            <person name="Cermak N."/>
            <person name="Cordero O.X."/>
        </authorList>
    </citation>
    <scope>NUCLEOTIDE SEQUENCE</scope>
    <source>
        <strain evidence="1">I2M19</strain>
    </source>
</reference>